<proteinExistence type="predicted"/>
<dbReference type="InterPro" id="IPR040442">
    <property type="entry name" value="Pyrv_kinase-like_dom_sf"/>
</dbReference>
<protein>
    <recommendedName>
        <fullName evidence="2">Carboxyvinyl-carboxyphosphonate phosphorylmutase</fullName>
    </recommendedName>
</protein>
<dbReference type="InterPro" id="IPR015813">
    <property type="entry name" value="Pyrv/PenolPyrv_kinase-like_dom"/>
</dbReference>
<gene>
    <name evidence="1" type="ORF">METZ01_LOCUS447950</name>
</gene>
<organism evidence="1">
    <name type="scientific">marine metagenome</name>
    <dbReference type="NCBI Taxonomy" id="408172"/>
    <lineage>
        <taxon>unclassified sequences</taxon>
        <taxon>metagenomes</taxon>
        <taxon>ecological metagenomes</taxon>
    </lineage>
</organism>
<sequence>MKLRTRLQDSKILIAPGIFDALGIMLLENAGFEVAYLSGASLSYTHHGRPDIGLVTMTEVAESVRLIRERSETPLIVDADTGYGNVLNTQRAVKLFERCGASAIQLEDQSFPKRCGHLHDKLVISIQEMAGKLKAALDARSSSETLIIARTDAVACEGFDSALDRAETYTETGIDILFVEALSSKGQMRLVNERFREKLPLMANMVEGGKTPLLSG</sequence>
<dbReference type="InterPro" id="IPR039556">
    <property type="entry name" value="ICL/PEPM"/>
</dbReference>
<dbReference type="PANTHER" id="PTHR42905">
    <property type="entry name" value="PHOSPHOENOLPYRUVATE CARBOXYLASE"/>
    <property type="match status" value="1"/>
</dbReference>
<reference evidence="1" key="1">
    <citation type="submission" date="2018-05" db="EMBL/GenBank/DDBJ databases">
        <authorList>
            <person name="Lanie J.A."/>
            <person name="Ng W.-L."/>
            <person name="Kazmierczak K.M."/>
            <person name="Andrzejewski T.M."/>
            <person name="Davidsen T.M."/>
            <person name="Wayne K.J."/>
            <person name="Tettelin H."/>
            <person name="Glass J.I."/>
            <person name="Rusch D."/>
            <person name="Podicherti R."/>
            <person name="Tsui H.-C.T."/>
            <person name="Winkler M.E."/>
        </authorList>
    </citation>
    <scope>NUCLEOTIDE SEQUENCE</scope>
</reference>
<dbReference type="Pfam" id="PF13714">
    <property type="entry name" value="PEP_mutase"/>
    <property type="match status" value="1"/>
</dbReference>
<feature type="non-terminal residue" evidence="1">
    <location>
        <position position="216"/>
    </location>
</feature>
<dbReference type="PANTHER" id="PTHR42905:SF5">
    <property type="entry name" value="CARBOXYVINYL-CARBOXYPHOSPHONATE PHOSPHORYLMUTASE, CHLOROPLASTIC"/>
    <property type="match status" value="1"/>
</dbReference>
<evidence type="ECO:0008006" key="2">
    <source>
        <dbReference type="Google" id="ProtNLM"/>
    </source>
</evidence>
<dbReference type="InterPro" id="IPR018523">
    <property type="entry name" value="Isocitrate_lyase_ph_CS"/>
</dbReference>
<dbReference type="AlphaFoldDB" id="A0A382ZHR0"/>
<name>A0A382ZHR0_9ZZZZ</name>
<dbReference type="EMBL" id="UINC01184058">
    <property type="protein sequence ID" value="SVD95096.1"/>
    <property type="molecule type" value="Genomic_DNA"/>
</dbReference>
<dbReference type="Gene3D" id="3.20.20.60">
    <property type="entry name" value="Phosphoenolpyruvate-binding domains"/>
    <property type="match status" value="1"/>
</dbReference>
<dbReference type="PROSITE" id="PS00161">
    <property type="entry name" value="ISOCITRATE_LYASE"/>
    <property type="match status" value="1"/>
</dbReference>
<evidence type="ECO:0000313" key="1">
    <source>
        <dbReference type="EMBL" id="SVD95096.1"/>
    </source>
</evidence>
<dbReference type="SUPFAM" id="SSF51621">
    <property type="entry name" value="Phosphoenolpyruvate/pyruvate domain"/>
    <property type="match status" value="1"/>
</dbReference>
<dbReference type="GO" id="GO:0016833">
    <property type="term" value="F:oxo-acid-lyase activity"/>
    <property type="evidence" value="ECO:0007669"/>
    <property type="project" value="UniProtKB-ARBA"/>
</dbReference>
<dbReference type="CDD" id="cd00377">
    <property type="entry name" value="ICL_PEPM"/>
    <property type="match status" value="1"/>
</dbReference>
<accession>A0A382ZHR0</accession>